<protein>
    <submittedName>
        <fullName evidence="1">Uncharacterized protein</fullName>
    </submittedName>
</protein>
<dbReference type="RefSeq" id="WP_104617308.1">
    <property type="nucleotide sequence ID" value="NZ_CP167817.1"/>
</dbReference>
<reference evidence="1 2" key="1">
    <citation type="submission" date="2016-08" db="EMBL/GenBank/DDBJ databases">
        <authorList>
            <person name="Seilhamer J.J."/>
        </authorList>
    </citation>
    <scope>NUCLEOTIDE SEQUENCE [LARGE SCALE GENOMIC DNA]</scope>
    <source>
        <strain evidence="1 2">CFBP7245</strain>
    </source>
</reference>
<dbReference type="AlphaFoldDB" id="A0A2S7BX87"/>
<comment type="caution">
    <text evidence="1">The sequence shown here is derived from an EMBL/GenBank/DDBJ whole genome shotgun (WGS) entry which is preliminary data.</text>
</comment>
<organism evidence="1 2">
    <name type="scientific">Xanthomonas dyei</name>
    <dbReference type="NCBI Taxonomy" id="743699"/>
    <lineage>
        <taxon>Bacteria</taxon>
        <taxon>Pseudomonadati</taxon>
        <taxon>Pseudomonadota</taxon>
        <taxon>Gammaproteobacteria</taxon>
        <taxon>Lysobacterales</taxon>
        <taxon>Lysobacteraceae</taxon>
        <taxon>Xanthomonas</taxon>
    </lineage>
</organism>
<accession>A0A2S7BX87</accession>
<dbReference type="EMBL" id="MDEE01000049">
    <property type="protein sequence ID" value="PPU53942.1"/>
    <property type="molecule type" value="Genomic_DNA"/>
</dbReference>
<name>A0A2S7BX87_9XANT</name>
<proteinExistence type="predicted"/>
<evidence type="ECO:0000313" key="2">
    <source>
        <dbReference type="Proteomes" id="UP000238908"/>
    </source>
</evidence>
<gene>
    <name evidence="1" type="ORF">XdyCFBP7245_20710</name>
</gene>
<evidence type="ECO:0000313" key="1">
    <source>
        <dbReference type="EMBL" id="PPU53942.1"/>
    </source>
</evidence>
<sequence length="95" mass="10057">MTLLAPTIDTDPTAALQAAALATAHAERIAQSEAAKPVLRRVRLPAALERLELAARTEIKALINPRRDCSENDLLFATVAWDLGLDGAAVGVSAR</sequence>
<dbReference type="Proteomes" id="UP000238908">
    <property type="component" value="Unassembled WGS sequence"/>
</dbReference>